<dbReference type="OrthoDB" id="1844152at2759"/>
<dbReference type="InterPro" id="IPR036396">
    <property type="entry name" value="Cyt_P450_sf"/>
</dbReference>
<organism evidence="10 11">
    <name type="scientific">Clonostachys byssicola</name>
    <dbReference type="NCBI Taxonomy" id="160290"/>
    <lineage>
        <taxon>Eukaryota</taxon>
        <taxon>Fungi</taxon>
        <taxon>Dikarya</taxon>
        <taxon>Ascomycota</taxon>
        <taxon>Pezizomycotina</taxon>
        <taxon>Sordariomycetes</taxon>
        <taxon>Hypocreomycetidae</taxon>
        <taxon>Hypocreales</taxon>
        <taxon>Bionectriaceae</taxon>
        <taxon>Clonostachys</taxon>
    </lineage>
</organism>
<dbReference type="PROSITE" id="PS00086">
    <property type="entry name" value="CYTOCHROME_P450"/>
    <property type="match status" value="1"/>
</dbReference>
<reference evidence="10 11" key="2">
    <citation type="submission" date="2021-10" db="EMBL/GenBank/DDBJ databases">
        <authorList>
            <person name="Piombo E."/>
        </authorList>
    </citation>
    <scope>NUCLEOTIDE SEQUENCE [LARGE SCALE GENOMIC DNA]</scope>
</reference>
<dbReference type="AlphaFoldDB" id="A0A9N9UT93"/>
<dbReference type="GO" id="GO:0004497">
    <property type="term" value="F:monooxygenase activity"/>
    <property type="evidence" value="ECO:0007669"/>
    <property type="project" value="UniProtKB-KW"/>
</dbReference>
<name>A0A9N9UT93_9HYPO</name>
<evidence type="ECO:0000256" key="9">
    <source>
        <dbReference type="RuleBase" id="RU000461"/>
    </source>
</evidence>
<evidence type="ECO:0008006" key="12">
    <source>
        <dbReference type="Google" id="ProtNLM"/>
    </source>
</evidence>
<comment type="cofactor">
    <cofactor evidence="1 8">
        <name>heme</name>
        <dbReference type="ChEBI" id="CHEBI:30413"/>
    </cofactor>
</comment>
<dbReference type="InterPro" id="IPR017972">
    <property type="entry name" value="Cyt_P450_CS"/>
</dbReference>
<sequence>MANYLGIEAKWDLPQLLAIVSVSTALYYLSQWVFSSSGNLEALLKSQPVIGLGKQWYAWPLATLKSFSKSKQWVFDGYTKYSKLDSPFIIPCLDRGPVVIVPPKQLKKVYNQPLSVLDVYVTQNQTIQTKYTISEQDIVKNSFQISVIRHQMTRNLEHLTPLIATELKVGFEEWWGTDQVGWRDLRIWDTSLKLIAGAANGAFCGPPLCRNAAFLDSLRDHAMTMFVGAMAINATPSFIRPVAGKIVGWACERKFQKTLKLCLPVIVERLENTARKKKDPDFSWEPPKDGLQWIIDESYATNDPAQLQPVRVTHRLLYVNDISLHSTSYTVQNLILDLYTCENSAELVKCLREEAAAVLKEAGGSWTRDAVQKLKLVDGTIRESMRMTPFASVGLPRTVIGPHGIDLESPSGKVHVPQGTVLAAAMDPIHRDNAIYPDADKFNPFRFTQPGGVRSIFDQFNAAGQKPDDANKPKPKSTVTLDDAFLGFGFGKHACPGRFFALNEMKIFVAHMVLNYDVECLDRRPELTNVIWLKVPYNDGRVRVRKRIPVELE</sequence>
<proteinExistence type="inferred from homology"/>
<keyword evidence="3 8" id="KW-0349">Heme</keyword>
<dbReference type="InterPro" id="IPR002403">
    <property type="entry name" value="Cyt_P450_E_grp-IV"/>
</dbReference>
<dbReference type="PANTHER" id="PTHR46206:SF1">
    <property type="entry name" value="P450, PUTATIVE (EUROFUNG)-RELATED"/>
    <property type="match status" value="1"/>
</dbReference>
<dbReference type="PRINTS" id="PR00465">
    <property type="entry name" value="EP450IV"/>
</dbReference>
<accession>A0A9N9UT93</accession>
<gene>
    <name evidence="10" type="ORF">CBYS24578_00003626</name>
</gene>
<feature type="binding site" description="axial binding residue" evidence="8">
    <location>
        <position position="495"/>
    </location>
    <ligand>
        <name>heme</name>
        <dbReference type="ChEBI" id="CHEBI:30413"/>
    </ligand>
    <ligandPart>
        <name>Fe</name>
        <dbReference type="ChEBI" id="CHEBI:18248"/>
    </ligandPart>
</feature>
<evidence type="ECO:0000256" key="2">
    <source>
        <dbReference type="ARBA" id="ARBA00010617"/>
    </source>
</evidence>
<dbReference type="Proteomes" id="UP000754883">
    <property type="component" value="Unassembled WGS sequence"/>
</dbReference>
<reference evidence="11" key="1">
    <citation type="submission" date="2019-06" db="EMBL/GenBank/DDBJ databases">
        <authorList>
            <person name="Broberg M."/>
        </authorList>
    </citation>
    <scope>NUCLEOTIDE SEQUENCE [LARGE SCALE GENOMIC DNA]</scope>
</reference>
<dbReference type="Gene3D" id="1.10.630.10">
    <property type="entry name" value="Cytochrome P450"/>
    <property type="match status" value="1"/>
</dbReference>
<comment type="caution">
    <text evidence="10">The sequence shown here is derived from an EMBL/GenBank/DDBJ whole genome shotgun (WGS) entry which is preliminary data.</text>
</comment>
<evidence type="ECO:0000256" key="1">
    <source>
        <dbReference type="ARBA" id="ARBA00001971"/>
    </source>
</evidence>
<dbReference type="Pfam" id="PF00067">
    <property type="entry name" value="p450"/>
    <property type="match status" value="1"/>
</dbReference>
<evidence type="ECO:0000256" key="7">
    <source>
        <dbReference type="ARBA" id="ARBA00023033"/>
    </source>
</evidence>
<keyword evidence="6 8" id="KW-0408">Iron</keyword>
<keyword evidence="7 9" id="KW-0503">Monooxygenase</keyword>
<dbReference type="EMBL" id="CABFNO020001546">
    <property type="protein sequence ID" value="CAG9998330.1"/>
    <property type="molecule type" value="Genomic_DNA"/>
</dbReference>
<evidence type="ECO:0000256" key="5">
    <source>
        <dbReference type="ARBA" id="ARBA00023002"/>
    </source>
</evidence>
<evidence type="ECO:0000256" key="3">
    <source>
        <dbReference type="ARBA" id="ARBA00022617"/>
    </source>
</evidence>
<dbReference type="PANTHER" id="PTHR46206">
    <property type="entry name" value="CYTOCHROME P450"/>
    <property type="match status" value="1"/>
</dbReference>
<keyword evidence="4 8" id="KW-0479">Metal-binding</keyword>
<dbReference type="CDD" id="cd11041">
    <property type="entry name" value="CYP503A1-like"/>
    <property type="match status" value="1"/>
</dbReference>
<evidence type="ECO:0000256" key="4">
    <source>
        <dbReference type="ARBA" id="ARBA00022723"/>
    </source>
</evidence>
<evidence type="ECO:0000313" key="10">
    <source>
        <dbReference type="EMBL" id="CAG9998330.1"/>
    </source>
</evidence>
<evidence type="ECO:0000256" key="6">
    <source>
        <dbReference type="ARBA" id="ARBA00023004"/>
    </source>
</evidence>
<evidence type="ECO:0000313" key="11">
    <source>
        <dbReference type="Proteomes" id="UP000754883"/>
    </source>
</evidence>
<keyword evidence="5 9" id="KW-0560">Oxidoreductase</keyword>
<protein>
    <recommendedName>
        <fullName evidence="12">Ent-kaurene oxidase</fullName>
    </recommendedName>
</protein>
<dbReference type="GO" id="GO:0020037">
    <property type="term" value="F:heme binding"/>
    <property type="evidence" value="ECO:0007669"/>
    <property type="project" value="InterPro"/>
</dbReference>
<comment type="similarity">
    <text evidence="2 9">Belongs to the cytochrome P450 family.</text>
</comment>
<dbReference type="GO" id="GO:0016705">
    <property type="term" value="F:oxidoreductase activity, acting on paired donors, with incorporation or reduction of molecular oxygen"/>
    <property type="evidence" value="ECO:0007669"/>
    <property type="project" value="InterPro"/>
</dbReference>
<dbReference type="InterPro" id="IPR001128">
    <property type="entry name" value="Cyt_P450"/>
</dbReference>
<evidence type="ECO:0000256" key="8">
    <source>
        <dbReference type="PIRSR" id="PIRSR602403-1"/>
    </source>
</evidence>
<dbReference type="GO" id="GO:0005506">
    <property type="term" value="F:iron ion binding"/>
    <property type="evidence" value="ECO:0007669"/>
    <property type="project" value="InterPro"/>
</dbReference>
<keyword evidence="11" id="KW-1185">Reference proteome</keyword>
<dbReference type="SUPFAM" id="SSF48264">
    <property type="entry name" value="Cytochrome P450"/>
    <property type="match status" value="1"/>
</dbReference>